<dbReference type="Pfam" id="PF02485">
    <property type="entry name" value="Branch"/>
    <property type="match status" value="1"/>
</dbReference>
<dbReference type="InterPro" id="IPR003406">
    <property type="entry name" value="Glyco_trans_14"/>
</dbReference>
<keyword evidence="3" id="KW-0808">Transferase</keyword>
<evidence type="ECO:0000256" key="4">
    <source>
        <dbReference type="ARBA" id="ARBA00023136"/>
    </source>
</evidence>
<accession>A0A9E7JTJ2</accession>
<keyword evidence="4" id="KW-0472">Membrane</keyword>
<keyword evidence="7" id="KW-1185">Reference proteome</keyword>
<dbReference type="AlphaFoldDB" id="A0A9E7JTJ2"/>
<name>A0A9E7JTJ2_9LILI</name>
<dbReference type="EMBL" id="CP097505">
    <property type="protein sequence ID" value="URD93045.1"/>
    <property type="molecule type" value="Genomic_DNA"/>
</dbReference>
<sequence>MQWLKVSRRVALVVVNDTTVYPKFERLRSEMIVQYEHYFPTVLVVKAAHIVADRSHKMGALEQRTIRAGDVRDEGYQ</sequence>
<evidence type="ECO:0000256" key="2">
    <source>
        <dbReference type="ARBA" id="ARBA00022676"/>
    </source>
</evidence>
<gene>
    <name evidence="6" type="ORF">MUK42_00405</name>
</gene>
<dbReference type="GO" id="GO:0016757">
    <property type="term" value="F:glycosyltransferase activity"/>
    <property type="evidence" value="ECO:0007669"/>
    <property type="project" value="UniProtKB-KW"/>
</dbReference>
<evidence type="ECO:0000313" key="6">
    <source>
        <dbReference type="EMBL" id="URD93045.1"/>
    </source>
</evidence>
<proteinExistence type="predicted"/>
<organism evidence="6 7">
    <name type="scientific">Musa troglodytarum</name>
    <name type="common">fe'i banana</name>
    <dbReference type="NCBI Taxonomy" id="320322"/>
    <lineage>
        <taxon>Eukaryota</taxon>
        <taxon>Viridiplantae</taxon>
        <taxon>Streptophyta</taxon>
        <taxon>Embryophyta</taxon>
        <taxon>Tracheophyta</taxon>
        <taxon>Spermatophyta</taxon>
        <taxon>Magnoliopsida</taxon>
        <taxon>Liliopsida</taxon>
        <taxon>Zingiberales</taxon>
        <taxon>Musaceae</taxon>
        <taxon>Musa</taxon>
    </lineage>
</organism>
<reference evidence="6" key="1">
    <citation type="submission" date="2022-05" db="EMBL/GenBank/DDBJ databases">
        <title>The Musa troglodytarum L. genome provides insights into the mechanism of non-climacteric behaviour and enrichment of carotenoids.</title>
        <authorList>
            <person name="Wang J."/>
        </authorList>
    </citation>
    <scope>NUCLEOTIDE SEQUENCE</scope>
    <source>
        <tissue evidence="6">Leaf</tissue>
    </source>
</reference>
<comment type="subcellular location">
    <subcellularLocation>
        <location evidence="1">Membrane</location>
        <topology evidence="1">Single-pass type II membrane protein</topology>
    </subcellularLocation>
</comment>
<dbReference type="Proteomes" id="UP001055439">
    <property type="component" value="Chromosome 3"/>
</dbReference>
<evidence type="ECO:0000256" key="5">
    <source>
        <dbReference type="ARBA" id="ARBA00023180"/>
    </source>
</evidence>
<evidence type="ECO:0000313" key="7">
    <source>
        <dbReference type="Proteomes" id="UP001055439"/>
    </source>
</evidence>
<evidence type="ECO:0000256" key="3">
    <source>
        <dbReference type="ARBA" id="ARBA00022679"/>
    </source>
</evidence>
<dbReference type="OrthoDB" id="191334at2759"/>
<protein>
    <submittedName>
        <fullName evidence="6">Uncharacterized protein</fullName>
    </submittedName>
</protein>
<keyword evidence="5" id="KW-0325">Glycoprotein</keyword>
<keyword evidence="2" id="KW-0328">Glycosyltransferase</keyword>
<dbReference type="GO" id="GO:0016020">
    <property type="term" value="C:membrane"/>
    <property type="evidence" value="ECO:0007669"/>
    <property type="project" value="UniProtKB-SubCell"/>
</dbReference>
<evidence type="ECO:0000256" key="1">
    <source>
        <dbReference type="ARBA" id="ARBA00004606"/>
    </source>
</evidence>